<keyword evidence="2" id="KW-1185">Reference proteome</keyword>
<name>A0A820RPB7_9BILA</name>
<dbReference type="EMBL" id="CAJOBG010044795">
    <property type="protein sequence ID" value="CAF4439143.1"/>
    <property type="molecule type" value="Genomic_DNA"/>
</dbReference>
<gene>
    <name evidence="1" type="ORF">OVN521_LOCUS37189</name>
</gene>
<sequence length="66" mass="7428">IDFALKSIKVGDDIAPSNSTLDDLFDKTFIPHDLTKTCIIQVHVELKGVDDNKNVSNVKMKDYRAH</sequence>
<feature type="non-terminal residue" evidence="1">
    <location>
        <position position="1"/>
    </location>
</feature>
<organism evidence="1 2">
    <name type="scientific">Rotaria magnacalcarata</name>
    <dbReference type="NCBI Taxonomy" id="392030"/>
    <lineage>
        <taxon>Eukaryota</taxon>
        <taxon>Metazoa</taxon>
        <taxon>Spiralia</taxon>
        <taxon>Gnathifera</taxon>
        <taxon>Rotifera</taxon>
        <taxon>Eurotatoria</taxon>
        <taxon>Bdelloidea</taxon>
        <taxon>Philodinida</taxon>
        <taxon>Philodinidae</taxon>
        <taxon>Rotaria</taxon>
    </lineage>
</organism>
<evidence type="ECO:0000313" key="1">
    <source>
        <dbReference type="EMBL" id="CAF4439143.1"/>
    </source>
</evidence>
<comment type="caution">
    <text evidence="1">The sequence shown here is derived from an EMBL/GenBank/DDBJ whole genome shotgun (WGS) entry which is preliminary data.</text>
</comment>
<accession>A0A820RPB7</accession>
<protein>
    <submittedName>
        <fullName evidence="1">Uncharacterized protein</fullName>
    </submittedName>
</protein>
<evidence type="ECO:0000313" key="2">
    <source>
        <dbReference type="Proteomes" id="UP000663866"/>
    </source>
</evidence>
<reference evidence="1" key="1">
    <citation type="submission" date="2021-02" db="EMBL/GenBank/DDBJ databases">
        <authorList>
            <person name="Nowell W R."/>
        </authorList>
    </citation>
    <scope>NUCLEOTIDE SEQUENCE</scope>
</reference>
<dbReference type="AlphaFoldDB" id="A0A820RPB7"/>
<proteinExistence type="predicted"/>
<dbReference type="Proteomes" id="UP000663866">
    <property type="component" value="Unassembled WGS sequence"/>
</dbReference>